<dbReference type="EC" id="3.1.2.-" evidence="3"/>
<dbReference type="EMBL" id="JASZYV010000002">
    <property type="protein sequence ID" value="MDM0045108.1"/>
    <property type="molecule type" value="Genomic_DNA"/>
</dbReference>
<dbReference type="CDD" id="cd00586">
    <property type="entry name" value="4HBT"/>
    <property type="match status" value="1"/>
</dbReference>
<comment type="caution">
    <text evidence="3">The sequence shown here is derived from an EMBL/GenBank/DDBJ whole genome shotgun (WGS) entry which is preliminary data.</text>
</comment>
<accession>A0ABT7NB18</accession>
<dbReference type="Gene3D" id="3.10.129.10">
    <property type="entry name" value="Hotdog Thioesterase"/>
    <property type="match status" value="1"/>
</dbReference>
<organism evidence="3 4">
    <name type="scientific">Variovorax dokdonensis</name>
    <dbReference type="NCBI Taxonomy" id="344883"/>
    <lineage>
        <taxon>Bacteria</taxon>
        <taxon>Pseudomonadati</taxon>
        <taxon>Pseudomonadota</taxon>
        <taxon>Betaproteobacteria</taxon>
        <taxon>Burkholderiales</taxon>
        <taxon>Comamonadaceae</taxon>
        <taxon>Variovorax</taxon>
    </lineage>
</organism>
<name>A0ABT7NB18_9BURK</name>
<keyword evidence="2 3" id="KW-0378">Hydrolase</keyword>
<dbReference type="InterPro" id="IPR029069">
    <property type="entry name" value="HotDog_dom_sf"/>
</dbReference>
<proteinExistence type="inferred from homology"/>
<dbReference type="InterPro" id="IPR050563">
    <property type="entry name" value="4-hydroxybenzoyl-CoA_TE"/>
</dbReference>
<evidence type="ECO:0000313" key="3">
    <source>
        <dbReference type="EMBL" id="MDM0045108.1"/>
    </source>
</evidence>
<keyword evidence="4" id="KW-1185">Reference proteome</keyword>
<dbReference type="SUPFAM" id="SSF54637">
    <property type="entry name" value="Thioesterase/thiol ester dehydrase-isomerase"/>
    <property type="match status" value="1"/>
</dbReference>
<dbReference type="Pfam" id="PF13279">
    <property type="entry name" value="4HBT_2"/>
    <property type="match status" value="1"/>
</dbReference>
<protein>
    <submittedName>
        <fullName evidence="3">Thioesterase family protein</fullName>
        <ecNumber evidence="3">3.1.2.-</ecNumber>
    </submittedName>
</protein>
<gene>
    <name evidence="3" type="ORF">QTH91_11495</name>
</gene>
<dbReference type="GO" id="GO:0016787">
    <property type="term" value="F:hydrolase activity"/>
    <property type="evidence" value="ECO:0007669"/>
    <property type="project" value="UniProtKB-KW"/>
</dbReference>
<sequence>MRIEIPEKKKLVFEMSIPIRWGDMDAMGHLNNTSYFRYLEVARIDWMNSLNTPPSPEGHGMVIVNAFCNFYRQLEYPGDVLMKMYVSDPARTTFETWATMARADAPDVICAAGGATTIWVDFPRQKALPLPDWLRALASAD</sequence>
<dbReference type="PANTHER" id="PTHR31793">
    <property type="entry name" value="4-HYDROXYBENZOYL-COA THIOESTERASE FAMILY MEMBER"/>
    <property type="match status" value="1"/>
</dbReference>
<comment type="similarity">
    <text evidence="1">Belongs to the 4-hydroxybenzoyl-CoA thioesterase family.</text>
</comment>
<dbReference type="RefSeq" id="WP_286660209.1">
    <property type="nucleotide sequence ID" value="NZ_JASZYV010000002.1"/>
</dbReference>
<dbReference type="Proteomes" id="UP001174908">
    <property type="component" value="Unassembled WGS sequence"/>
</dbReference>
<evidence type="ECO:0000256" key="2">
    <source>
        <dbReference type="ARBA" id="ARBA00022801"/>
    </source>
</evidence>
<evidence type="ECO:0000313" key="4">
    <source>
        <dbReference type="Proteomes" id="UP001174908"/>
    </source>
</evidence>
<evidence type="ECO:0000256" key="1">
    <source>
        <dbReference type="ARBA" id="ARBA00005953"/>
    </source>
</evidence>
<reference evidence="3" key="1">
    <citation type="submission" date="2023-06" db="EMBL/GenBank/DDBJ databases">
        <authorList>
            <person name="Jiang Y."/>
            <person name="Liu Q."/>
        </authorList>
    </citation>
    <scope>NUCLEOTIDE SEQUENCE</scope>
    <source>
        <strain evidence="3">CGMCC 1.12089</strain>
    </source>
</reference>
<dbReference type="PANTHER" id="PTHR31793:SF27">
    <property type="entry name" value="NOVEL THIOESTERASE SUPERFAMILY DOMAIN AND SAPOSIN A-TYPE DOMAIN CONTAINING PROTEIN (0610012H03RIK)"/>
    <property type="match status" value="1"/>
</dbReference>